<keyword evidence="7 10" id="KW-0067">ATP-binding</keyword>
<dbReference type="PROSITE" id="PS00107">
    <property type="entry name" value="PROTEIN_KINASE_ATP"/>
    <property type="match status" value="1"/>
</dbReference>
<dbReference type="Gene3D" id="3.30.200.20">
    <property type="entry name" value="Phosphorylase Kinase, domain 1"/>
    <property type="match status" value="1"/>
</dbReference>
<dbReference type="Pfam" id="PF03793">
    <property type="entry name" value="PASTA"/>
    <property type="match status" value="4"/>
</dbReference>
<dbReference type="Proteomes" id="UP000234545">
    <property type="component" value="Unassembled WGS sequence"/>
</dbReference>
<dbReference type="GO" id="GO:0004674">
    <property type="term" value="F:protein serine/threonine kinase activity"/>
    <property type="evidence" value="ECO:0007669"/>
    <property type="project" value="UniProtKB-KW"/>
</dbReference>
<dbReference type="InterPro" id="IPR000719">
    <property type="entry name" value="Prot_kinase_dom"/>
</dbReference>
<keyword evidence="5 10" id="KW-0547">Nucleotide-binding</keyword>
<feature type="domain" description="PASTA" evidence="14">
    <location>
        <begin position="516"/>
        <end position="583"/>
    </location>
</feature>
<dbReference type="PROSITE" id="PS50011">
    <property type="entry name" value="PROTEIN_KINASE_DOM"/>
    <property type="match status" value="1"/>
</dbReference>
<organism evidence="15 16">
    <name type="scientific">Schaalia turicensis</name>
    <dbReference type="NCBI Taxonomy" id="131111"/>
    <lineage>
        <taxon>Bacteria</taxon>
        <taxon>Bacillati</taxon>
        <taxon>Actinomycetota</taxon>
        <taxon>Actinomycetes</taxon>
        <taxon>Actinomycetales</taxon>
        <taxon>Actinomycetaceae</taxon>
        <taxon>Schaalia</taxon>
    </lineage>
</organism>
<feature type="region of interest" description="Disordered" evidence="11">
    <location>
        <begin position="645"/>
        <end position="668"/>
    </location>
</feature>
<dbReference type="Gene3D" id="1.10.510.10">
    <property type="entry name" value="Transferase(Phosphotransferase) domain 1"/>
    <property type="match status" value="1"/>
</dbReference>
<feature type="domain" description="PASTA" evidence="14">
    <location>
        <begin position="587"/>
        <end position="649"/>
    </location>
</feature>
<evidence type="ECO:0000259" key="14">
    <source>
        <dbReference type="PROSITE" id="PS51178"/>
    </source>
</evidence>
<dbReference type="RefSeq" id="WP_101628432.1">
    <property type="nucleotide sequence ID" value="NZ_PKKJ01000009.1"/>
</dbReference>
<comment type="catalytic activity">
    <reaction evidence="8">
        <text>L-threonyl-[protein] + ATP = O-phospho-L-threonyl-[protein] + ADP + H(+)</text>
        <dbReference type="Rhea" id="RHEA:46608"/>
        <dbReference type="Rhea" id="RHEA-COMP:11060"/>
        <dbReference type="Rhea" id="RHEA-COMP:11605"/>
        <dbReference type="ChEBI" id="CHEBI:15378"/>
        <dbReference type="ChEBI" id="CHEBI:30013"/>
        <dbReference type="ChEBI" id="CHEBI:30616"/>
        <dbReference type="ChEBI" id="CHEBI:61977"/>
        <dbReference type="ChEBI" id="CHEBI:456216"/>
        <dbReference type="EC" id="2.7.11.1"/>
    </reaction>
</comment>
<evidence type="ECO:0000313" key="15">
    <source>
        <dbReference type="EMBL" id="PKY65948.1"/>
    </source>
</evidence>
<evidence type="ECO:0000256" key="2">
    <source>
        <dbReference type="ARBA" id="ARBA00022527"/>
    </source>
</evidence>
<dbReference type="CDD" id="cd14014">
    <property type="entry name" value="STKc_PknB_like"/>
    <property type="match status" value="1"/>
</dbReference>
<evidence type="ECO:0000256" key="9">
    <source>
        <dbReference type="ARBA" id="ARBA00048679"/>
    </source>
</evidence>
<evidence type="ECO:0000256" key="3">
    <source>
        <dbReference type="ARBA" id="ARBA00022679"/>
    </source>
</evidence>
<feature type="binding site" evidence="10">
    <location>
        <position position="42"/>
    </location>
    <ligand>
        <name>ATP</name>
        <dbReference type="ChEBI" id="CHEBI:30616"/>
    </ligand>
</feature>
<dbReference type="PROSITE" id="PS00108">
    <property type="entry name" value="PROTEIN_KINASE_ST"/>
    <property type="match status" value="1"/>
</dbReference>
<keyword evidence="4" id="KW-0677">Repeat</keyword>
<dbReference type="OrthoDB" id="9762169at2"/>
<feature type="domain" description="PASTA" evidence="14">
    <location>
        <begin position="376"/>
        <end position="445"/>
    </location>
</feature>
<comment type="caution">
    <text evidence="15">The sequence shown here is derived from an EMBL/GenBank/DDBJ whole genome shotgun (WGS) entry which is preliminary data.</text>
</comment>
<dbReference type="EC" id="2.7.11.1" evidence="1"/>
<keyword evidence="2 15" id="KW-0723">Serine/threonine-protein kinase</keyword>
<gene>
    <name evidence="15" type="ORF">CYJ25_06855</name>
</gene>
<feature type="domain" description="PASTA" evidence="14">
    <location>
        <begin position="446"/>
        <end position="515"/>
    </location>
</feature>
<dbReference type="SMART" id="SM00740">
    <property type="entry name" value="PASTA"/>
    <property type="match status" value="4"/>
</dbReference>
<dbReference type="GO" id="GO:0045717">
    <property type="term" value="P:negative regulation of fatty acid biosynthetic process"/>
    <property type="evidence" value="ECO:0007669"/>
    <property type="project" value="UniProtKB-ARBA"/>
</dbReference>
<dbReference type="InterPro" id="IPR011009">
    <property type="entry name" value="Kinase-like_dom_sf"/>
</dbReference>
<evidence type="ECO:0000256" key="12">
    <source>
        <dbReference type="SAM" id="Phobius"/>
    </source>
</evidence>
<dbReference type="SMART" id="SM00220">
    <property type="entry name" value="S_TKc"/>
    <property type="match status" value="1"/>
</dbReference>
<evidence type="ECO:0000313" key="16">
    <source>
        <dbReference type="Proteomes" id="UP000234545"/>
    </source>
</evidence>
<evidence type="ECO:0000256" key="4">
    <source>
        <dbReference type="ARBA" id="ARBA00022737"/>
    </source>
</evidence>
<keyword evidence="12" id="KW-1133">Transmembrane helix</keyword>
<dbReference type="SUPFAM" id="SSF56112">
    <property type="entry name" value="Protein kinase-like (PK-like)"/>
    <property type="match status" value="1"/>
</dbReference>
<dbReference type="Gene3D" id="3.30.10.20">
    <property type="match status" value="4"/>
</dbReference>
<sequence>MADSMGRRLAGRYEVRSLIGRGGMAEVHLGFDTRLSRVVAIKMLRSDLARDSVFQARFRREAQSAASLNHANIVAVYDTGEEMLTGPEGRAISVPYIVMEYVEGHTVKELLADGTPVPINEAVAIVSGVLGALEYSHSQHLVHRDIKPGNIMLTNDGKVKVMDFGIARAITDSQATMTQTNAVVGTAQYLSPEQARGEQVDARSDLYSTGVVLFELLTGRPPFTGDSAVAVAYQHVQQLPPTPSSITPDVPEALDRVVMKALAKDRTDRYTSAASMLADLMRASRGGHVNAPAVAVWEDTVPMAAANVANSQPTQTLPPAVASPSNATTTFAPVATQELEEEPKKKSKKGIIVALVVVALLLMGAIWYALSHASSDKEMVAVPDNLIGMTQAEAKSAVESVGLVFAISNETVASDEIEEGKVAETDPPSGNQVEVGSTVTAKLSSGAESVVIPDNLVGMSPDAAKQAIEALGLVYEQTADPVASADVEEGKVAQVNPSVGSKVKKGSTVKVSLSSGPKSVEVPDVTGMTQDQAREALAAKGLTVGSVQVSDDPSQKEGLVISTNPAAGTSVSKDTAVTLTVSSGKITIPSGLVGYDQASVIQTLQELGLRTSVTEQYSNDLEAGGVLAVNPTEGSVVAQGSTVNLTVSKGPQPAPPNPNNSGQANSGS</sequence>
<dbReference type="GO" id="GO:0005524">
    <property type="term" value="F:ATP binding"/>
    <property type="evidence" value="ECO:0007669"/>
    <property type="project" value="UniProtKB-UniRule"/>
</dbReference>
<feature type="compositionally biased region" description="Polar residues" evidence="11">
    <location>
        <begin position="659"/>
        <end position="668"/>
    </location>
</feature>
<name>A0A2I1I483_9ACTO</name>
<feature type="transmembrane region" description="Helical" evidence="12">
    <location>
        <begin position="351"/>
        <end position="370"/>
    </location>
</feature>
<dbReference type="FunFam" id="1.10.510.10:FF:000021">
    <property type="entry name" value="Serine/threonine protein kinase"/>
    <property type="match status" value="1"/>
</dbReference>
<evidence type="ECO:0000256" key="1">
    <source>
        <dbReference type="ARBA" id="ARBA00012513"/>
    </source>
</evidence>
<keyword evidence="12" id="KW-0812">Transmembrane</keyword>
<evidence type="ECO:0000256" key="8">
    <source>
        <dbReference type="ARBA" id="ARBA00047899"/>
    </source>
</evidence>
<dbReference type="InterPro" id="IPR017441">
    <property type="entry name" value="Protein_kinase_ATP_BS"/>
</dbReference>
<evidence type="ECO:0000259" key="13">
    <source>
        <dbReference type="PROSITE" id="PS50011"/>
    </source>
</evidence>
<protein>
    <recommendedName>
        <fullName evidence="1">non-specific serine/threonine protein kinase</fullName>
        <ecNumber evidence="1">2.7.11.1</ecNumber>
    </recommendedName>
</protein>
<dbReference type="InterPro" id="IPR005543">
    <property type="entry name" value="PASTA_dom"/>
</dbReference>
<evidence type="ECO:0000256" key="6">
    <source>
        <dbReference type="ARBA" id="ARBA00022777"/>
    </source>
</evidence>
<evidence type="ECO:0000256" key="5">
    <source>
        <dbReference type="ARBA" id="ARBA00022741"/>
    </source>
</evidence>
<keyword evidence="12" id="KW-0472">Membrane</keyword>
<dbReference type="CDD" id="cd06577">
    <property type="entry name" value="PASTA_pknB"/>
    <property type="match status" value="4"/>
</dbReference>
<dbReference type="PROSITE" id="PS51178">
    <property type="entry name" value="PASTA"/>
    <property type="match status" value="4"/>
</dbReference>
<keyword evidence="6 15" id="KW-0418">Kinase</keyword>
<reference evidence="15 16" key="1">
    <citation type="submission" date="2017-12" db="EMBL/GenBank/DDBJ databases">
        <title>Phylogenetic diversity of female urinary microbiome.</title>
        <authorList>
            <person name="Thomas-White K."/>
            <person name="Wolfe A.J."/>
        </authorList>
    </citation>
    <scope>NUCLEOTIDE SEQUENCE [LARGE SCALE GENOMIC DNA]</scope>
    <source>
        <strain evidence="15 16">UMB0250</strain>
    </source>
</reference>
<evidence type="ECO:0000256" key="10">
    <source>
        <dbReference type="PROSITE-ProRule" id="PRU10141"/>
    </source>
</evidence>
<dbReference type="InterPro" id="IPR008271">
    <property type="entry name" value="Ser/Thr_kinase_AS"/>
</dbReference>
<dbReference type="Pfam" id="PF00069">
    <property type="entry name" value="Pkinase"/>
    <property type="match status" value="1"/>
</dbReference>
<evidence type="ECO:0000256" key="11">
    <source>
        <dbReference type="SAM" id="MobiDB-lite"/>
    </source>
</evidence>
<keyword evidence="3" id="KW-0808">Transferase</keyword>
<dbReference type="FunFam" id="3.30.200.20:FF:000035">
    <property type="entry name" value="Serine/threonine protein kinase Stk1"/>
    <property type="match status" value="1"/>
</dbReference>
<feature type="domain" description="Protein kinase" evidence="13">
    <location>
        <begin position="13"/>
        <end position="281"/>
    </location>
</feature>
<dbReference type="EMBL" id="PKKJ01000009">
    <property type="protein sequence ID" value="PKY65948.1"/>
    <property type="molecule type" value="Genomic_DNA"/>
</dbReference>
<dbReference type="NCBIfam" id="NF033483">
    <property type="entry name" value="PknB_PASTA_kin"/>
    <property type="match status" value="1"/>
</dbReference>
<comment type="catalytic activity">
    <reaction evidence="9">
        <text>L-seryl-[protein] + ATP = O-phospho-L-seryl-[protein] + ADP + H(+)</text>
        <dbReference type="Rhea" id="RHEA:17989"/>
        <dbReference type="Rhea" id="RHEA-COMP:9863"/>
        <dbReference type="Rhea" id="RHEA-COMP:11604"/>
        <dbReference type="ChEBI" id="CHEBI:15378"/>
        <dbReference type="ChEBI" id="CHEBI:29999"/>
        <dbReference type="ChEBI" id="CHEBI:30616"/>
        <dbReference type="ChEBI" id="CHEBI:83421"/>
        <dbReference type="ChEBI" id="CHEBI:456216"/>
        <dbReference type="EC" id="2.7.11.1"/>
    </reaction>
</comment>
<proteinExistence type="predicted"/>
<evidence type="ECO:0000256" key="7">
    <source>
        <dbReference type="ARBA" id="ARBA00022840"/>
    </source>
</evidence>
<dbReference type="AlphaFoldDB" id="A0A2I1I483"/>
<dbReference type="PANTHER" id="PTHR43289:SF6">
    <property type="entry name" value="SERINE_THREONINE-PROTEIN KINASE NEKL-3"/>
    <property type="match status" value="1"/>
</dbReference>
<dbReference type="PANTHER" id="PTHR43289">
    <property type="entry name" value="MITOGEN-ACTIVATED PROTEIN KINASE KINASE KINASE 20-RELATED"/>
    <property type="match status" value="1"/>
</dbReference>
<accession>A0A2I1I483</accession>